<dbReference type="GO" id="GO:0016787">
    <property type="term" value="F:hydrolase activity"/>
    <property type="evidence" value="ECO:0007669"/>
    <property type="project" value="UniProtKB-KW"/>
</dbReference>
<keyword evidence="4" id="KW-1185">Reference proteome</keyword>
<dbReference type="Gene3D" id="3.40.50.1820">
    <property type="entry name" value="alpha/beta hydrolase"/>
    <property type="match status" value="1"/>
</dbReference>
<keyword evidence="1" id="KW-0732">Signal</keyword>
<dbReference type="InterPro" id="IPR051049">
    <property type="entry name" value="Dienelactone_hydrolase-like"/>
</dbReference>
<dbReference type="Proteomes" id="UP001334732">
    <property type="component" value="Chromosome"/>
</dbReference>
<dbReference type="InterPro" id="IPR029058">
    <property type="entry name" value="AB_hydrolase_fold"/>
</dbReference>
<organism evidence="3 4">
    <name type="scientific">Thiobacillus sedimenti</name>
    <dbReference type="NCBI Taxonomy" id="3110231"/>
    <lineage>
        <taxon>Bacteria</taxon>
        <taxon>Pseudomonadati</taxon>
        <taxon>Pseudomonadota</taxon>
        <taxon>Betaproteobacteria</taxon>
        <taxon>Nitrosomonadales</taxon>
        <taxon>Thiobacillaceae</taxon>
        <taxon>Thiobacillus</taxon>
    </lineage>
</organism>
<evidence type="ECO:0000313" key="4">
    <source>
        <dbReference type="Proteomes" id="UP001334732"/>
    </source>
</evidence>
<dbReference type="Pfam" id="PF01738">
    <property type="entry name" value="DLH"/>
    <property type="match status" value="1"/>
</dbReference>
<evidence type="ECO:0000256" key="1">
    <source>
        <dbReference type="SAM" id="SignalP"/>
    </source>
</evidence>
<keyword evidence="3" id="KW-0378">Hydrolase</keyword>
<feature type="signal peptide" evidence="1">
    <location>
        <begin position="1"/>
        <end position="21"/>
    </location>
</feature>
<accession>A0ABZ1CHA2</accession>
<dbReference type="SUPFAM" id="SSF53474">
    <property type="entry name" value="alpha/beta-Hydrolases"/>
    <property type="match status" value="1"/>
</dbReference>
<name>A0ABZ1CHA2_9PROT</name>
<gene>
    <name evidence="3" type="ORF">VA613_12215</name>
</gene>
<protein>
    <submittedName>
        <fullName evidence="3">Dienelactone hydrolase family protein</fullName>
    </submittedName>
</protein>
<feature type="domain" description="Dienelactone hydrolase" evidence="2">
    <location>
        <begin position="43"/>
        <end position="252"/>
    </location>
</feature>
<evidence type="ECO:0000313" key="3">
    <source>
        <dbReference type="EMBL" id="WRS38758.1"/>
    </source>
</evidence>
<dbReference type="PANTHER" id="PTHR46623">
    <property type="entry name" value="CARBOXYMETHYLENEBUTENOLIDASE-RELATED"/>
    <property type="match status" value="1"/>
</dbReference>
<dbReference type="PANTHER" id="PTHR46623:SF7">
    <property type="entry name" value="CARBOXYMETHYLENEBUTENOLIDASE"/>
    <property type="match status" value="1"/>
</dbReference>
<sequence length="269" mass="29933">MKRLVIAGAILASTLAAPALAADVALTKTTVRAADGTEVPVEVATPEGKGPFPPVLFIHAKRGYEGDERAHVRELAAQGFLVVAPDWQSGRFIERWPSAHNPDTEMDVEAGLDYLKSLPNACKQPVGIVGLSRGPYYAIRLAAKRGAEIAAIVSYYGHMQNPNAPEPDQLFRVAPEVMQITTPILYLIGDADYELRRMNGGRAFYALWERGVPVEWQEYPMARRAFDFRPDQTPEEKIATRHARERAKAWLVKWMKLAPDMRCPDGRRA</sequence>
<feature type="chain" id="PRO_5045506217" evidence="1">
    <location>
        <begin position="22"/>
        <end position="269"/>
    </location>
</feature>
<dbReference type="InterPro" id="IPR002925">
    <property type="entry name" value="Dienelactn_hydro"/>
</dbReference>
<dbReference type="EMBL" id="CP141769">
    <property type="protein sequence ID" value="WRS38758.1"/>
    <property type="molecule type" value="Genomic_DNA"/>
</dbReference>
<evidence type="ECO:0000259" key="2">
    <source>
        <dbReference type="Pfam" id="PF01738"/>
    </source>
</evidence>
<reference evidence="3 4" key="1">
    <citation type="submission" date="2023-12" db="EMBL/GenBank/DDBJ databases">
        <title>Thiobacillus sedimentum sp. nov., a chemolithoautotrophic sulfur-oxidizing bacterium isolated from freshwater sediment.</title>
        <authorList>
            <person name="Luo J."/>
            <person name="Dai C."/>
        </authorList>
    </citation>
    <scope>NUCLEOTIDE SEQUENCE [LARGE SCALE GENOMIC DNA]</scope>
    <source>
        <strain evidence="3 4">SCUT-2</strain>
    </source>
</reference>
<proteinExistence type="predicted"/>
<dbReference type="RefSeq" id="WP_324779290.1">
    <property type="nucleotide sequence ID" value="NZ_CP141769.1"/>
</dbReference>